<accession>A0A485LYZ0</accession>
<reference evidence="1" key="1">
    <citation type="submission" date="2019-03" db="EMBL/GenBank/DDBJ databases">
        <authorList>
            <person name="Hao L."/>
        </authorList>
    </citation>
    <scope>NUCLEOTIDE SEQUENCE</scope>
</reference>
<sequence>MNTHLIVNELGTLVFTPYGIAKESKILFDGLDGEYGISFSTAGPPCLLITILSCSKINSTYTS</sequence>
<proteinExistence type="predicted"/>
<gene>
    <name evidence="1" type="ORF">SCFA_2330002</name>
</gene>
<dbReference type="AlphaFoldDB" id="A0A485LYZ0"/>
<evidence type="ECO:0000313" key="1">
    <source>
        <dbReference type="EMBL" id="VFU13890.1"/>
    </source>
</evidence>
<protein>
    <submittedName>
        <fullName evidence="1">Uncharacterized protein</fullName>
    </submittedName>
</protein>
<name>A0A485LYZ0_9ZZZZ</name>
<dbReference type="EMBL" id="CAADRN010000150">
    <property type="protein sequence ID" value="VFU13890.1"/>
    <property type="molecule type" value="Genomic_DNA"/>
</dbReference>
<organism evidence="1">
    <name type="scientific">anaerobic digester metagenome</name>
    <dbReference type="NCBI Taxonomy" id="1263854"/>
    <lineage>
        <taxon>unclassified sequences</taxon>
        <taxon>metagenomes</taxon>
        <taxon>ecological metagenomes</taxon>
    </lineage>
</organism>